<dbReference type="RefSeq" id="WP_231314875.1">
    <property type="nucleotide sequence ID" value="NZ_JAJODE010000024.1"/>
</dbReference>
<reference evidence="3 4" key="1">
    <citation type="journal article" date="2023" name="Antonie Van Leeuwenhoek">
        <title>Unveiling the genomic potential of a novel thermostable glycoside hydrolases producing Neobacillus sedimentimangrovi UE25.</title>
        <authorList>
            <person name="Ejaz U."/>
            <person name="Saleem F."/>
            <person name="Rashid R."/>
            <person name="Hasan K.A."/>
            <person name="Syed M.N."/>
            <person name="Sohail M."/>
        </authorList>
    </citation>
    <scope>NUCLEOTIDE SEQUENCE [LARGE SCALE GENOMIC DNA]</scope>
    <source>
        <strain evidence="3 4">UE25</strain>
    </source>
</reference>
<feature type="domain" description="Transposon Tn7 transposition protein TnsD C-terminal" evidence="2">
    <location>
        <begin position="331"/>
        <end position="434"/>
    </location>
</feature>
<dbReference type="InterPro" id="IPR032750">
    <property type="entry name" value="TnsD_C"/>
</dbReference>
<sequence>MINFLPQIYENELLYSVIARYQRMTGIVSKRALVEDLFGRIIKYYSSLFPQYIQSFVDNLPLGSKITVKELIQNHTMYSFYTAFLSEKKANTVYQHMAYGNKGAKINPKQLIGLGGSKVRLPEYLRYCPVCFKEDLDQLGESYWRTNHQIVGAFYCIKHGVVLKDSKVLKTDNKTEFLCADEEVCNALIESDPYSKHIKELNLQYIYHAEKLINNTFPKKDLHYINSFYIDRLREKGLASKNGSLYILEIQEQFLEHFPEQYLKMMQSTIDPEKPSNWLRLFVRNNGKNRSPLRHLLFMQFLGVEVDELFLSDDIKGKVHVFNEHSPSFDIESRRLEWLQLIKENPDANRSQLKEKGKGLHTWIYRHDGEWYEKVTPRMQKRKKSETIDWKQRDKECLKMARNAVNAILNRNGKPIRVCPSNIRRVLGVGSWFNNEKLIYTNRYMQDTKEDIDSFSIRKIKWAIEEMIANGEELAPYKVQLYAGFGGGNKEVRKLIIKVFEDF</sequence>
<dbReference type="InterPro" id="IPR009492">
    <property type="entry name" value="TniQ"/>
</dbReference>
<gene>
    <name evidence="3" type="ORF">LRS37_09825</name>
</gene>
<dbReference type="Pfam" id="PF06527">
    <property type="entry name" value="TniQ"/>
    <property type="match status" value="1"/>
</dbReference>
<dbReference type="Pfam" id="PF15978">
    <property type="entry name" value="TnsD"/>
    <property type="match status" value="2"/>
</dbReference>
<keyword evidence="4" id="KW-1185">Reference proteome</keyword>
<feature type="domain" description="TniQ" evidence="1">
    <location>
        <begin position="5"/>
        <end position="163"/>
    </location>
</feature>
<evidence type="ECO:0000313" key="3">
    <source>
        <dbReference type="EMBL" id="MCD4839169.1"/>
    </source>
</evidence>
<dbReference type="EMBL" id="JAJODE010000024">
    <property type="protein sequence ID" value="MCD4839169.1"/>
    <property type="molecule type" value="Genomic_DNA"/>
</dbReference>
<protein>
    <submittedName>
        <fullName evidence="3">TnsD family transposase</fullName>
    </submittedName>
</protein>
<evidence type="ECO:0000313" key="4">
    <source>
        <dbReference type="Proteomes" id="UP001162836"/>
    </source>
</evidence>
<name>A0ABS8QIU3_9BACI</name>
<accession>A0ABS8QIU3</accession>
<evidence type="ECO:0000259" key="2">
    <source>
        <dbReference type="Pfam" id="PF15978"/>
    </source>
</evidence>
<dbReference type="Proteomes" id="UP001162836">
    <property type="component" value="Unassembled WGS sequence"/>
</dbReference>
<organism evidence="3 4">
    <name type="scientific">Neobacillus sedimentimangrovi</name>
    <dbReference type="NCBI Taxonomy" id="2699460"/>
    <lineage>
        <taxon>Bacteria</taxon>
        <taxon>Bacillati</taxon>
        <taxon>Bacillota</taxon>
        <taxon>Bacilli</taxon>
        <taxon>Bacillales</taxon>
        <taxon>Bacillaceae</taxon>
        <taxon>Neobacillus</taxon>
    </lineage>
</organism>
<feature type="domain" description="Transposon Tn7 transposition protein TnsD C-terminal" evidence="2">
    <location>
        <begin position="209"/>
        <end position="313"/>
    </location>
</feature>
<proteinExistence type="predicted"/>
<evidence type="ECO:0000259" key="1">
    <source>
        <dbReference type="Pfam" id="PF06527"/>
    </source>
</evidence>
<comment type="caution">
    <text evidence="3">The sequence shown here is derived from an EMBL/GenBank/DDBJ whole genome shotgun (WGS) entry which is preliminary data.</text>
</comment>